<dbReference type="EMBL" id="FZOO01000011">
    <property type="protein sequence ID" value="SNS95277.1"/>
    <property type="molecule type" value="Genomic_DNA"/>
</dbReference>
<protein>
    <recommendedName>
        <fullName evidence="3">CHAT domain-containing protein</fullName>
    </recommendedName>
</protein>
<dbReference type="Proteomes" id="UP000198373">
    <property type="component" value="Unassembled WGS sequence"/>
</dbReference>
<dbReference type="RefSeq" id="WP_218822427.1">
    <property type="nucleotide sequence ID" value="NZ_FZOO01000011.1"/>
</dbReference>
<accession>A0A239IP02</accession>
<evidence type="ECO:0008006" key="3">
    <source>
        <dbReference type="Google" id="ProtNLM"/>
    </source>
</evidence>
<organism evidence="1 2">
    <name type="scientific">Geodermatophilus pulveris</name>
    <dbReference type="NCBI Taxonomy" id="1564159"/>
    <lineage>
        <taxon>Bacteria</taxon>
        <taxon>Bacillati</taxon>
        <taxon>Actinomycetota</taxon>
        <taxon>Actinomycetes</taxon>
        <taxon>Geodermatophilales</taxon>
        <taxon>Geodermatophilaceae</taxon>
        <taxon>Geodermatophilus</taxon>
    </lineage>
</organism>
<proteinExistence type="predicted"/>
<dbReference type="AlphaFoldDB" id="A0A239IP02"/>
<evidence type="ECO:0000313" key="1">
    <source>
        <dbReference type="EMBL" id="SNS95277.1"/>
    </source>
</evidence>
<gene>
    <name evidence="1" type="ORF">SAMN06893096_11185</name>
</gene>
<evidence type="ECO:0000313" key="2">
    <source>
        <dbReference type="Proteomes" id="UP000198373"/>
    </source>
</evidence>
<name>A0A239IP02_9ACTN</name>
<keyword evidence="2" id="KW-1185">Reference proteome</keyword>
<sequence length="197" mass="21507">MSGEAEWLASLRPSRIREVQAGATSWTAVDLIDIDSGHGAVLRAALETFGIQVNRLPVGQGRHLLRALSGELRAPFVVLACHGDEGNIVLPELAPQLERYQPFSCRITPEELRSFACFDGATVIATGCDTGHPALVEAVLDCGASAYLAPDGAPFGYASFFAPVFLFYELTEQRTLAEAVQRLRDHDRELGMWRLHT</sequence>
<reference evidence="2" key="1">
    <citation type="submission" date="2017-06" db="EMBL/GenBank/DDBJ databases">
        <authorList>
            <person name="Varghese N."/>
            <person name="Submissions S."/>
        </authorList>
    </citation>
    <scope>NUCLEOTIDE SEQUENCE [LARGE SCALE GENOMIC DNA]</scope>
    <source>
        <strain evidence="2">DSM 46839</strain>
    </source>
</reference>